<evidence type="ECO:0000256" key="1">
    <source>
        <dbReference type="SAM" id="MobiDB-lite"/>
    </source>
</evidence>
<dbReference type="Proteomes" id="UP001150924">
    <property type="component" value="Unassembled WGS sequence"/>
</dbReference>
<feature type="signal peptide" evidence="2">
    <location>
        <begin position="1"/>
        <end position="15"/>
    </location>
</feature>
<dbReference type="PROSITE" id="PS51257">
    <property type="entry name" value="PROKAR_LIPOPROTEIN"/>
    <property type="match status" value="1"/>
</dbReference>
<keyword evidence="4" id="KW-1185">Reference proteome</keyword>
<dbReference type="RefSeq" id="WP_267773767.1">
    <property type="nucleotide sequence ID" value="NZ_JAPNKE010000002.1"/>
</dbReference>
<feature type="compositionally biased region" description="Low complexity" evidence="1">
    <location>
        <begin position="22"/>
        <end position="39"/>
    </location>
</feature>
<sequence>MQIRTALGLALPLAAACLPTHEPGAGATSSSTTGTSSSGEPPPPATSGTTMPVDPTTTSTGSTTDPTTGSEGPACGDGHLDLGEDCDLGTDNSNNGACTLQCDPATCGDGLLWIGAEDCDFGPGNVGEYGGCRPDCTWAPRCSDGQLDEGFEECDLGLLNGTGMGLEDMVPCSLTCRWQGRLVFLSSATYDGALGGLPGADLRCRNLATAAALGNALTFRAWLSDGLDSPLSRFEQVDLQGAPYVLPNGRMIAADFTELIEQGPRTGIALTETGMHVTEQLVWTNTAPFGEPFSAVDHCDGWTSDGLGFAARSGLNALELEMGPDWQLWRDERQWTSALSSLCDKARRLYCFEDGELED</sequence>
<organism evidence="3 4">
    <name type="scientific">Nannocystis pusilla</name>
    <dbReference type="NCBI Taxonomy" id="889268"/>
    <lineage>
        <taxon>Bacteria</taxon>
        <taxon>Pseudomonadati</taxon>
        <taxon>Myxococcota</taxon>
        <taxon>Polyangia</taxon>
        <taxon>Nannocystales</taxon>
        <taxon>Nannocystaceae</taxon>
        <taxon>Nannocystis</taxon>
    </lineage>
</organism>
<feature type="region of interest" description="Disordered" evidence="1">
    <location>
        <begin position="22"/>
        <end position="76"/>
    </location>
</feature>
<evidence type="ECO:0000313" key="4">
    <source>
        <dbReference type="Proteomes" id="UP001150924"/>
    </source>
</evidence>
<accession>A0A9X3EWC6</accession>
<gene>
    <name evidence="3" type="ORF">OV079_35095</name>
</gene>
<name>A0A9X3EWC6_9BACT</name>
<protein>
    <recommendedName>
        <fullName evidence="5">Myxococcus cysteine-rich repeat-containing protein</fullName>
    </recommendedName>
</protein>
<dbReference type="EMBL" id="JAPNKE010000002">
    <property type="protein sequence ID" value="MCY1010704.1"/>
    <property type="molecule type" value="Genomic_DNA"/>
</dbReference>
<dbReference type="Gene3D" id="3.10.100.10">
    <property type="entry name" value="Mannose-Binding Protein A, subunit A"/>
    <property type="match status" value="1"/>
</dbReference>
<comment type="caution">
    <text evidence="3">The sequence shown here is derived from an EMBL/GenBank/DDBJ whole genome shotgun (WGS) entry which is preliminary data.</text>
</comment>
<evidence type="ECO:0008006" key="5">
    <source>
        <dbReference type="Google" id="ProtNLM"/>
    </source>
</evidence>
<feature type="chain" id="PRO_5041000103" description="Myxococcus cysteine-rich repeat-containing protein" evidence="2">
    <location>
        <begin position="16"/>
        <end position="359"/>
    </location>
</feature>
<evidence type="ECO:0000256" key="2">
    <source>
        <dbReference type="SAM" id="SignalP"/>
    </source>
</evidence>
<dbReference type="SUPFAM" id="SSF56436">
    <property type="entry name" value="C-type lectin-like"/>
    <property type="match status" value="1"/>
</dbReference>
<feature type="compositionally biased region" description="Low complexity" evidence="1">
    <location>
        <begin position="46"/>
        <end position="69"/>
    </location>
</feature>
<evidence type="ECO:0000313" key="3">
    <source>
        <dbReference type="EMBL" id="MCY1010704.1"/>
    </source>
</evidence>
<proteinExistence type="predicted"/>
<dbReference type="AlphaFoldDB" id="A0A9X3EWC6"/>
<dbReference type="InterPro" id="IPR016187">
    <property type="entry name" value="CTDL_fold"/>
</dbReference>
<keyword evidence="2" id="KW-0732">Signal</keyword>
<reference evidence="3" key="1">
    <citation type="submission" date="2022-11" db="EMBL/GenBank/DDBJ databases">
        <title>Minimal conservation of predation-associated metabolite biosynthetic gene clusters underscores biosynthetic potential of Myxococcota including descriptions for ten novel species: Archangium lansinium sp. nov., Myxococcus landrumus sp. nov., Nannocystis bai.</title>
        <authorList>
            <person name="Ahearne A."/>
            <person name="Stevens C."/>
            <person name="Phillips K."/>
        </authorList>
    </citation>
    <scope>NUCLEOTIDE SEQUENCE</scope>
    <source>
        <strain evidence="3">Na p29</strain>
    </source>
</reference>
<dbReference type="InterPro" id="IPR016186">
    <property type="entry name" value="C-type_lectin-like/link_sf"/>
</dbReference>